<gene>
    <name evidence="2" type="ORF">ETF27_09860</name>
</gene>
<keyword evidence="1" id="KW-0812">Transmembrane</keyword>
<feature type="transmembrane region" description="Helical" evidence="1">
    <location>
        <begin position="183"/>
        <end position="205"/>
    </location>
</feature>
<protein>
    <submittedName>
        <fullName evidence="2">Uncharacterized protein</fullName>
    </submittedName>
</protein>
<proteinExistence type="predicted"/>
<feature type="transmembrane region" description="Helical" evidence="1">
    <location>
        <begin position="7"/>
        <end position="30"/>
    </location>
</feature>
<feature type="transmembrane region" description="Helical" evidence="1">
    <location>
        <begin position="106"/>
        <end position="123"/>
    </location>
</feature>
<dbReference type="GO" id="GO:0015558">
    <property type="term" value="F:secondary active p-aminobenzoyl-glutamate transmembrane transporter activity"/>
    <property type="evidence" value="ECO:0007669"/>
    <property type="project" value="InterPro"/>
</dbReference>
<dbReference type="AlphaFoldDB" id="A0A5C8GB50"/>
<dbReference type="EMBL" id="SDIK01000085">
    <property type="protein sequence ID" value="TXJ59040.1"/>
    <property type="molecule type" value="Genomic_DNA"/>
</dbReference>
<dbReference type="Proteomes" id="UP000321612">
    <property type="component" value="Unassembled WGS sequence"/>
</dbReference>
<keyword evidence="1" id="KW-0472">Membrane</keyword>
<keyword evidence="1" id="KW-1133">Transmembrane helix</keyword>
<dbReference type="InterPro" id="IPR004697">
    <property type="entry name" value="AbgT"/>
</dbReference>
<dbReference type="RefSeq" id="WP_130828755.1">
    <property type="nucleotide sequence ID" value="NZ_SDIK01000085.1"/>
</dbReference>
<dbReference type="GO" id="GO:1902604">
    <property type="term" value="P:p-aminobenzoyl-glutamate transmembrane transport"/>
    <property type="evidence" value="ECO:0007669"/>
    <property type="project" value="InterPro"/>
</dbReference>
<accession>A0A5C8GB50</accession>
<dbReference type="OrthoDB" id="1111220at2"/>
<sequence>MKNKLGLLAIILAISQAIVILLSWIITAAFPDLSMRSLLSGEGIRWFFAHFIENLSSKYLVWLLLGTIAFGTLKSSGLFTVIHLLFHKEFKVGTLHYRERIAIRTICIELLLFIVIILLLTILPKAVLISVTGDIFPSSFSQGFIAIIAFIVVVCGLTYGTLVGKFKTLNQGYKALASGFSTCAWIFPLYILICELIHSLAFVFLL</sequence>
<organism evidence="2 3">
    <name type="scientific">Prevotella brunnea</name>
    <dbReference type="NCBI Taxonomy" id="2508867"/>
    <lineage>
        <taxon>Bacteria</taxon>
        <taxon>Pseudomonadati</taxon>
        <taxon>Bacteroidota</taxon>
        <taxon>Bacteroidia</taxon>
        <taxon>Bacteroidales</taxon>
        <taxon>Prevotellaceae</taxon>
        <taxon>Prevotella</taxon>
    </lineage>
</organism>
<feature type="transmembrane region" description="Helical" evidence="1">
    <location>
        <begin position="143"/>
        <end position="162"/>
    </location>
</feature>
<comment type="caution">
    <text evidence="2">The sequence shown here is derived from an EMBL/GenBank/DDBJ whole genome shotgun (WGS) entry which is preliminary data.</text>
</comment>
<feature type="transmembrane region" description="Helical" evidence="1">
    <location>
        <begin position="59"/>
        <end position="86"/>
    </location>
</feature>
<reference evidence="3" key="1">
    <citation type="submission" date="2019-05" db="EMBL/GenBank/DDBJ databases">
        <title>Prevotella brunnea sp. nov., isolated from a wound of a patient.</title>
        <authorList>
            <person name="Buhl M."/>
        </authorList>
    </citation>
    <scope>NUCLEOTIDE SEQUENCE [LARGE SCALE GENOMIC DNA]</scope>
    <source>
        <strain evidence="3">A2672</strain>
    </source>
</reference>
<evidence type="ECO:0000256" key="1">
    <source>
        <dbReference type="SAM" id="Phobius"/>
    </source>
</evidence>
<name>A0A5C8GB50_9BACT</name>
<keyword evidence="3" id="KW-1185">Reference proteome</keyword>
<dbReference type="Pfam" id="PF03806">
    <property type="entry name" value="ABG_transport"/>
    <property type="match status" value="1"/>
</dbReference>
<evidence type="ECO:0000313" key="2">
    <source>
        <dbReference type="EMBL" id="TXJ59040.1"/>
    </source>
</evidence>
<evidence type="ECO:0000313" key="3">
    <source>
        <dbReference type="Proteomes" id="UP000321612"/>
    </source>
</evidence>